<proteinExistence type="inferred from homology"/>
<evidence type="ECO:0000256" key="4">
    <source>
        <dbReference type="ARBA" id="ARBA00012043"/>
    </source>
</evidence>
<comment type="pathway">
    <text evidence="2">Amino-acid biosynthesis; L-tryptophan biosynthesis; L-tryptophan from chorismate: step 5/5.</text>
</comment>
<keyword evidence="5" id="KW-0028">Amino-acid biosynthesis</keyword>
<comment type="caution">
    <text evidence="10">The sequence shown here is derived from an EMBL/GenBank/DDBJ whole genome shotgun (WGS) entry which is preliminary data.</text>
</comment>
<evidence type="ECO:0000256" key="9">
    <source>
        <dbReference type="ARBA" id="ARBA00049047"/>
    </source>
</evidence>
<evidence type="ECO:0000256" key="6">
    <source>
        <dbReference type="ARBA" id="ARBA00022822"/>
    </source>
</evidence>
<dbReference type="PANTHER" id="PTHR43406:SF1">
    <property type="entry name" value="TRYPTOPHAN SYNTHASE ALPHA CHAIN, CHLOROPLASTIC"/>
    <property type="match status" value="1"/>
</dbReference>
<keyword evidence="7" id="KW-0057">Aromatic amino acid biosynthesis</keyword>
<dbReference type="InterPro" id="IPR011060">
    <property type="entry name" value="RibuloseP-bd_barrel"/>
</dbReference>
<dbReference type="Gene3D" id="3.20.20.70">
    <property type="entry name" value="Aldolase class I"/>
    <property type="match status" value="1"/>
</dbReference>
<reference evidence="10" key="1">
    <citation type="journal article" date="2014" name="Front. Microbiol.">
        <title>High frequency of phylogenetically diverse reductive dehalogenase-homologous genes in deep subseafloor sedimentary metagenomes.</title>
        <authorList>
            <person name="Kawai M."/>
            <person name="Futagami T."/>
            <person name="Toyoda A."/>
            <person name="Takaki Y."/>
            <person name="Nishi S."/>
            <person name="Hori S."/>
            <person name="Arai W."/>
            <person name="Tsubouchi T."/>
            <person name="Morono Y."/>
            <person name="Uchiyama I."/>
            <person name="Ito T."/>
            <person name="Fujiyama A."/>
            <person name="Inagaki F."/>
            <person name="Takami H."/>
        </authorList>
    </citation>
    <scope>NUCLEOTIDE SEQUENCE</scope>
    <source>
        <strain evidence="10">Expedition CK06-06</strain>
    </source>
</reference>
<evidence type="ECO:0000256" key="7">
    <source>
        <dbReference type="ARBA" id="ARBA00023141"/>
    </source>
</evidence>
<evidence type="ECO:0000256" key="3">
    <source>
        <dbReference type="ARBA" id="ARBA00011270"/>
    </source>
</evidence>
<keyword evidence="6" id="KW-0822">Tryptophan biosynthesis</keyword>
<comment type="function">
    <text evidence="1">The alpha subunit is responsible for the aldol cleavage of indoleglycerol phosphate to indole and glyceraldehyde 3-phosphate.</text>
</comment>
<dbReference type="UniPathway" id="UPA00035">
    <property type="reaction ID" value="UER00044"/>
</dbReference>
<evidence type="ECO:0000313" key="10">
    <source>
        <dbReference type="EMBL" id="GAG36486.1"/>
    </source>
</evidence>
<dbReference type="SUPFAM" id="SSF51366">
    <property type="entry name" value="Ribulose-phoshate binding barrel"/>
    <property type="match status" value="1"/>
</dbReference>
<dbReference type="PANTHER" id="PTHR43406">
    <property type="entry name" value="TRYPTOPHAN SYNTHASE, ALPHA CHAIN"/>
    <property type="match status" value="1"/>
</dbReference>
<keyword evidence="8" id="KW-0456">Lyase</keyword>
<name>X0YI66_9ZZZZ</name>
<protein>
    <recommendedName>
        <fullName evidence="4">tryptophan synthase</fullName>
        <ecNumber evidence="4">4.2.1.20</ecNumber>
    </recommendedName>
</protein>
<dbReference type="InterPro" id="IPR018204">
    <property type="entry name" value="Trp_synthase_alpha_AS"/>
</dbReference>
<dbReference type="GO" id="GO:0005829">
    <property type="term" value="C:cytosol"/>
    <property type="evidence" value="ECO:0007669"/>
    <property type="project" value="TreeGrafter"/>
</dbReference>
<comment type="subunit">
    <text evidence="3">Tetramer of two alpha and two beta chains.</text>
</comment>
<evidence type="ECO:0000256" key="2">
    <source>
        <dbReference type="ARBA" id="ARBA00004733"/>
    </source>
</evidence>
<dbReference type="FunFam" id="3.20.20.70:FF:000037">
    <property type="entry name" value="Tryptophan synthase alpha chain"/>
    <property type="match status" value="1"/>
</dbReference>
<evidence type="ECO:0000256" key="5">
    <source>
        <dbReference type="ARBA" id="ARBA00022605"/>
    </source>
</evidence>
<dbReference type="InterPro" id="IPR002028">
    <property type="entry name" value="Trp_synthase_suA"/>
</dbReference>
<feature type="non-terminal residue" evidence="10">
    <location>
        <position position="1"/>
    </location>
</feature>
<dbReference type="HAMAP" id="MF_00131">
    <property type="entry name" value="Trp_synth_alpha"/>
    <property type="match status" value="1"/>
</dbReference>
<dbReference type="EC" id="4.2.1.20" evidence="4"/>
<dbReference type="PROSITE" id="PS00167">
    <property type="entry name" value="TRP_SYNTHASE_ALPHA"/>
    <property type="match status" value="1"/>
</dbReference>
<evidence type="ECO:0000256" key="1">
    <source>
        <dbReference type="ARBA" id="ARBA00003365"/>
    </source>
</evidence>
<gene>
    <name evidence="10" type="ORF">S01H1_74388</name>
</gene>
<dbReference type="InterPro" id="IPR013785">
    <property type="entry name" value="Aldolase_TIM"/>
</dbReference>
<evidence type="ECO:0000256" key="8">
    <source>
        <dbReference type="ARBA" id="ARBA00023239"/>
    </source>
</evidence>
<dbReference type="AlphaFoldDB" id="X0YI66"/>
<accession>X0YI66</accession>
<comment type="catalytic activity">
    <reaction evidence="9">
        <text>(1S,2R)-1-C-(indol-3-yl)glycerol 3-phosphate + L-serine = D-glyceraldehyde 3-phosphate + L-tryptophan + H2O</text>
        <dbReference type="Rhea" id="RHEA:10532"/>
        <dbReference type="ChEBI" id="CHEBI:15377"/>
        <dbReference type="ChEBI" id="CHEBI:33384"/>
        <dbReference type="ChEBI" id="CHEBI:57912"/>
        <dbReference type="ChEBI" id="CHEBI:58866"/>
        <dbReference type="ChEBI" id="CHEBI:59776"/>
        <dbReference type="EC" id="4.2.1.20"/>
    </reaction>
</comment>
<dbReference type="EMBL" id="BARS01049764">
    <property type="protein sequence ID" value="GAG36486.1"/>
    <property type="molecule type" value="Genomic_DNA"/>
</dbReference>
<sequence>LAGGGADMVELGVPFSDPLADGTTIQRASHHALQQGVTLAVCLDVVKQLRARGLAIPLLLMGYYNPILAYGIDEFARDVAGAGADGLIGVDLPPEEAVGVRTACAGRGLDLIYLVAPTSSDERIALVAGQASGFIYCVSLTGVTGARGELSSGLPQFLARVRRHTALPLAVGFGISKREHVKAVAGLGAEAAVIGSAIINVIDRAPAEEREERVREYVEVVTGRREATI</sequence>
<organism evidence="10">
    <name type="scientific">marine sediment metagenome</name>
    <dbReference type="NCBI Taxonomy" id="412755"/>
    <lineage>
        <taxon>unclassified sequences</taxon>
        <taxon>metagenomes</taxon>
        <taxon>ecological metagenomes</taxon>
    </lineage>
</organism>
<dbReference type="CDD" id="cd04724">
    <property type="entry name" value="Tryptophan_synthase_alpha"/>
    <property type="match status" value="1"/>
</dbReference>
<dbReference type="NCBIfam" id="TIGR00262">
    <property type="entry name" value="trpA"/>
    <property type="match status" value="1"/>
</dbReference>
<dbReference type="GO" id="GO:0004834">
    <property type="term" value="F:tryptophan synthase activity"/>
    <property type="evidence" value="ECO:0007669"/>
    <property type="project" value="UniProtKB-EC"/>
</dbReference>
<dbReference type="Pfam" id="PF00290">
    <property type="entry name" value="Trp_syntA"/>
    <property type="match status" value="1"/>
</dbReference>